<dbReference type="AlphaFoldDB" id="A0A4R1B0H9"/>
<evidence type="ECO:0000313" key="6">
    <source>
        <dbReference type="Proteomes" id="UP000293846"/>
    </source>
</evidence>
<accession>A0A4R1B0H9</accession>
<dbReference type="Pfam" id="PF13377">
    <property type="entry name" value="Peripla_BP_3"/>
    <property type="match status" value="1"/>
</dbReference>
<dbReference type="OrthoDB" id="43195at2"/>
<dbReference type="CDD" id="cd01392">
    <property type="entry name" value="HTH_LacI"/>
    <property type="match status" value="1"/>
</dbReference>
<keyword evidence="1" id="KW-0805">Transcription regulation</keyword>
<feature type="domain" description="HTH lacI-type" evidence="4">
    <location>
        <begin position="2"/>
        <end position="48"/>
    </location>
</feature>
<keyword evidence="2 5" id="KW-0238">DNA-binding</keyword>
<evidence type="ECO:0000256" key="2">
    <source>
        <dbReference type="ARBA" id="ARBA00023125"/>
    </source>
</evidence>
<dbReference type="STRING" id="1742358.GCA_001439605_03277"/>
<name>A0A4R1B0H9_9BACI</name>
<dbReference type="CDD" id="cd01544">
    <property type="entry name" value="PBP1_GalR"/>
    <property type="match status" value="1"/>
</dbReference>
<evidence type="ECO:0000256" key="1">
    <source>
        <dbReference type="ARBA" id="ARBA00023015"/>
    </source>
</evidence>
<dbReference type="GO" id="GO:0000976">
    <property type="term" value="F:transcription cis-regulatory region binding"/>
    <property type="evidence" value="ECO:0007669"/>
    <property type="project" value="TreeGrafter"/>
</dbReference>
<dbReference type="Gene3D" id="1.10.260.40">
    <property type="entry name" value="lambda repressor-like DNA-binding domains"/>
    <property type="match status" value="1"/>
</dbReference>
<dbReference type="InterPro" id="IPR000843">
    <property type="entry name" value="HTH_LacI"/>
</dbReference>
<dbReference type="InterPro" id="IPR028082">
    <property type="entry name" value="Peripla_BP_I"/>
</dbReference>
<dbReference type="PRINTS" id="PR00036">
    <property type="entry name" value="HTHLACI"/>
</dbReference>
<evidence type="ECO:0000313" key="5">
    <source>
        <dbReference type="EMBL" id="TCJ05844.1"/>
    </source>
</evidence>
<organism evidence="5 6">
    <name type="scientific">Cytobacillus praedii</name>
    <dbReference type="NCBI Taxonomy" id="1742358"/>
    <lineage>
        <taxon>Bacteria</taxon>
        <taxon>Bacillati</taxon>
        <taxon>Bacillota</taxon>
        <taxon>Bacilli</taxon>
        <taxon>Bacillales</taxon>
        <taxon>Bacillaceae</taxon>
        <taxon>Cytobacillus</taxon>
    </lineage>
</organism>
<dbReference type="SUPFAM" id="SSF53822">
    <property type="entry name" value="Periplasmic binding protein-like I"/>
    <property type="match status" value="1"/>
</dbReference>
<sequence length="330" mass="37316">MATIKDIAKEAGVSIATVSRVLNYDSTLSVSDETKKRIFEAAEKLDYKKKTSIRKPDIGKIAIFQWHTEKEELEDLYYMSIRLGVENRSRHYGIEIVTFYQDSFDKWKDEDIKGIIAIGEFSLEQINQLTSITDNIVFVDCSPDQDHLDSIVADLGRATVRVLDYFIDKGHREIGFIGGREMAEDQTTSIEDSREAAFKRYLAEKELLNDRYIYTGKFLVDHGYSLMKMAIKEHGNKLPTAFLAANDTLAVGVLRALLEEGIAVPDRVNVIGMNDISVSKYVFPTLTTVKVHTELMGETAVDTVLERIEGRKIAKKINIATELVIRNSSF</sequence>
<evidence type="ECO:0000256" key="3">
    <source>
        <dbReference type="ARBA" id="ARBA00023163"/>
    </source>
</evidence>
<dbReference type="SUPFAM" id="SSF47413">
    <property type="entry name" value="lambda repressor-like DNA-binding domains"/>
    <property type="match status" value="1"/>
</dbReference>
<dbReference type="InterPro" id="IPR046335">
    <property type="entry name" value="LacI/GalR-like_sensor"/>
</dbReference>
<dbReference type="EMBL" id="SJTH01000003">
    <property type="protein sequence ID" value="TCJ05844.1"/>
    <property type="molecule type" value="Genomic_DNA"/>
</dbReference>
<dbReference type="PROSITE" id="PS50932">
    <property type="entry name" value="HTH_LACI_2"/>
    <property type="match status" value="1"/>
</dbReference>
<keyword evidence="3" id="KW-0804">Transcription</keyword>
<dbReference type="GO" id="GO:0003700">
    <property type="term" value="F:DNA-binding transcription factor activity"/>
    <property type="evidence" value="ECO:0007669"/>
    <property type="project" value="TreeGrafter"/>
</dbReference>
<dbReference type="RefSeq" id="WP_057760749.1">
    <property type="nucleotide sequence ID" value="NZ_CP183326.1"/>
</dbReference>
<dbReference type="Pfam" id="PF00356">
    <property type="entry name" value="LacI"/>
    <property type="match status" value="1"/>
</dbReference>
<protein>
    <submittedName>
        <fullName evidence="5">LacI family DNA-binding transcriptional regulator</fullName>
    </submittedName>
</protein>
<proteinExistence type="predicted"/>
<dbReference type="PANTHER" id="PTHR30146">
    <property type="entry name" value="LACI-RELATED TRANSCRIPTIONAL REPRESSOR"/>
    <property type="match status" value="1"/>
</dbReference>
<comment type="caution">
    <text evidence="5">The sequence shown here is derived from an EMBL/GenBank/DDBJ whole genome shotgun (WGS) entry which is preliminary data.</text>
</comment>
<dbReference type="PANTHER" id="PTHR30146:SF149">
    <property type="entry name" value="HTH-TYPE TRANSCRIPTIONAL REGULATOR EBGR"/>
    <property type="match status" value="1"/>
</dbReference>
<dbReference type="SMART" id="SM00354">
    <property type="entry name" value="HTH_LACI"/>
    <property type="match status" value="1"/>
</dbReference>
<dbReference type="Gene3D" id="3.40.50.2300">
    <property type="match status" value="2"/>
</dbReference>
<evidence type="ECO:0000259" key="4">
    <source>
        <dbReference type="PROSITE" id="PS50932"/>
    </source>
</evidence>
<reference evidence="5 6" key="1">
    <citation type="submission" date="2019-03" db="EMBL/GenBank/DDBJ databases">
        <authorList>
            <person name="Jensen L."/>
            <person name="Storgaard J."/>
            <person name="Sulaj E."/>
            <person name="Schramm A."/>
            <person name="Marshall I.P.G."/>
        </authorList>
    </citation>
    <scope>NUCLEOTIDE SEQUENCE [LARGE SCALE GENOMIC DNA]</scope>
    <source>
        <strain evidence="5 6">2017H2G3</strain>
    </source>
</reference>
<dbReference type="PROSITE" id="PS00356">
    <property type="entry name" value="HTH_LACI_1"/>
    <property type="match status" value="1"/>
</dbReference>
<dbReference type="Proteomes" id="UP000293846">
    <property type="component" value="Unassembled WGS sequence"/>
</dbReference>
<dbReference type="InterPro" id="IPR010982">
    <property type="entry name" value="Lambda_DNA-bd_dom_sf"/>
</dbReference>
<gene>
    <name evidence="5" type="ORF">E0Y62_04025</name>
</gene>
<keyword evidence="6" id="KW-1185">Reference proteome</keyword>